<dbReference type="InterPro" id="IPR015422">
    <property type="entry name" value="PyrdxlP-dep_Trfase_small"/>
</dbReference>
<dbReference type="EMBL" id="DRTM01000083">
    <property type="protein sequence ID" value="HHE75707.1"/>
    <property type="molecule type" value="Genomic_DNA"/>
</dbReference>
<dbReference type="SUPFAM" id="SSF53383">
    <property type="entry name" value="PLP-dependent transferases"/>
    <property type="match status" value="1"/>
</dbReference>
<dbReference type="GO" id="GO:0005737">
    <property type="term" value="C:cytoplasm"/>
    <property type="evidence" value="ECO:0007669"/>
    <property type="project" value="TreeGrafter"/>
</dbReference>
<reference evidence="4" key="1">
    <citation type="journal article" date="2020" name="mSystems">
        <title>Genome- and Community-Level Interaction Insights into Carbon Utilization and Element Cycling Functions of Hydrothermarchaeota in Hydrothermal Sediment.</title>
        <authorList>
            <person name="Zhou Z."/>
            <person name="Liu Y."/>
            <person name="Xu W."/>
            <person name="Pan J."/>
            <person name="Luo Z.H."/>
            <person name="Li M."/>
        </authorList>
    </citation>
    <scope>NUCLEOTIDE SEQUENCE [LARGE SCALE GENOMIC DNA]</scope>
    <source>
        <strain evidence="4">HyVt-85</strain>
    </source>
</reference>
<dbReference type="InterPro" id="IPR039429">
    <property type="entry name" value="SHMT-like_dom"/>
</dbReference>
<accession>A0A7J3T9T1</accession>
<proteinExistence type="predicted"/>
<dbReference type="GO" id="GO:0019264">
    <property type="term" value="P:glycine biosynthetic process from serine"/>
    <property type="evidence" value="ECO:0007669"/>
    <property type="project" value="TreeGrafter"/>
</dbReference>
<organism evidence="4">
    <name type="scientific">Candidatus Aciduliprofundum boonei</name>
    <dbReference type="NCBI Taxonomy" id="379547"/>
    <lineage>
        <taxon>Archaea</taxon>
        <taxon>Methanobacteriati</taxon>
        <taxon>Thermoplasmatota</taxon>
        <taxon>DHVE2 group</taxon>
        <taxon>Candidatus Aciduliprofundum</taxon>
    </lineage>
</organism>
<dbReference type="InterPro" id="IPR049943">
    <property type="entry name" value="Ser_HO-MeTrfase-like"/>
</dbReference>
<dbReference type="AlphaFoldDB" id="A0A7J3T9T1"/>
<dbReference type="Proteomes" id="UP000886130">
    <property type="component" value="Unassembled WGS sequence"/>
</dbReference>
<dbReference type="GO" id="GO:0030170">
    <property type="term" value="F:pyridoxal phosphate binding"/>
    <property type="evidence" value="ECO:0007669"/>
    <property type="project" value="TreeGrafter"/>
</dbReference>
<comment type="caution">
    <text evidence="4">The sequence shown here is derived from an EMBL/GenBank/DDBJ whole genome shotgun (WGS) entry which is preliminary data.</text>
</comment>
<evidence type="ECO:0000256" key="1">
    <source>
        <dbReference type="ARBA" id="ARBA00001933"/>
    </source>
</evidence>
<evidence type="ECO:0000256" key="2">
    <source>
        <dbReference type="ARBA" id="ARBA00022898"/>
    </source>
</evidence>
<sequence>MNPKYIMELHEEYRKRCLNLQASENYLSYRVRRALSSDMASRYSMVFDAEVHGVYVHNVYGGAYYQEEIVKIAENLAKEVFGFKYVNVKPISGHVAAMAALLSSTSRGDKIMAISPQDGGYDGYSSNYLPEMFGLKYVPLPIKDLRVVDMDSIKREKPELVVLGASYILFPYNLDEVLEICEEIGARIIYDASHVMGLLPSGFQEHIEKCDLVYGSTHKSFPGPQGGIILSNNEEMMKRVERNLTWRVQDNYHTHRVASLAMSLGEFKPVAKLYGKRVAENSHRLALNLHEEGLEIKYPPEFSKSHQILVDEKKLKENFGLTPPEMSEILERNNIIVDRVGRI</sequence>
<feature type="non-terminal residue" evidence="4">
    <location>
        <position position="343"/>
    </location>
</feature>
<gene>
    <name evidence="4" type="ORF">ENL31_01090</name>
</gene>
<dbReference type="PANTHER" id="PTHR11680">
    <property type="entry name" value="SERINE HYDROXYMETHYLTRANSFERASE"/>
    <property type="match status" value="1"/>
</dbReference>
<dbReference type="Pfam" id="PF00464">
    <property type="entry name" value="SHMT"/>
    <property type="match status" value="1"/>
</dbReference>
<dbReference type="InterPro" id="IPR015424">
    <property type="entry name" value="PyrdxlP-dep_Trfase"/>
</dbReference>
<feature type="domain" description="Serine hydroxymethyltransferase-like" evidence="3">
    <location>
        <begin position="7"/>
        <end position="337"/>
    </location>
</feature>
<keyword evidence="2" id="KW-0663">Pyridoxal phosphate</keyword>
<dbReference type="GO" id="GO:0004372">
    <property type="term" value="F:glycine hydroxymethyltransferase activity"/>
    <property type="evidence" value="ECO:0007669"/>
    <property type="project" value="TreeGrafter"/>
</dbReference>
<dbReference type="InterPro" id="IPR015421">
    <property type="entry name" value="PyrdxlP-dep_Trfase_major"/>
</dbReference>
<evidence type="ECO:0000313" key="4">
    <source>
        <dbReference type="EMBL" id="HHE75707.1"/>
    </source>
</evidence>
<dbReference type="PANTHER" id="PTHR11680:SF35">
    <property type="entry name" value="SERINE HYDROXYMETHYLTRANSFERASE 1"/>
    <property type="match status" value="1"/>
</dbReference>
<protein>
    <submittedName>
        <fullName evidence="4">Serine hydroxymethyltransferase</fullName>
    </submittedName>
</protein>
<dbReference type="GO" id="GO:0046653">
    <property type="term" value="P:tetrahydrofolate metabolic process"/>
    <property type="evidence" value="ECO:0007669"/>
    <property type="project" value="TreeGrafter"/>
</dbReference>
<evidence type="ECO:0000259" key="3">
    <source>
        <dbReference type="Pfam" id="PF00464"/>
    </source>
</evidence>
<dbReference type="Gene3D" id="3.40.640.10">
    <property type="entry name" value="Type I PLP-dependent aspartate aminotransferase-like (Major domain)"/>
    <property type="match status" value="1"/>
</dbReference>
<comment type="cofactor">
    <cofactor evidence="1">
        <name>pyridoxal 5'-phosphate</name>
        <dbReference type="ChEBI" id="CHEBI:597326"/>
    </cofactor>
</comment>
<name>A0A7J3T9T1_9ARCH</name>
<dbReference type="Gene3D" id="3.90.1150.10">
    <property type="entry name" value="Aspartate Aminotransferase, domain 1"/>
    <property type="match status" value="1"/>
</dbReference>